<proteinExistence type="predicted"/>
<evidence type="ECO:0000256" key="4">
    <source>
        <dbReference type="ARBA" id="ARBA00022801"/>
    </source>
</evidence>
<organism evidence="7 8">
    <name type="scientific">Marichromatium bheemlicum</name>
    <dbReference type="NCBI Taxonomy" id="365339"/>
    <lineage>
        <taxon>Bacteria</taxon>
        <taxon>Pseudomonadati</taxon>
        <taxon>Pseudomonadota</taxon>
        <taxon>Gammaproteobacteria</taxon>
        <taxon>Chromatiales</taxon>
        <taxon>Chromatiaceae</taxon>
        <taxon>Marichromatium</taxon>
    </lineage>
</organism>
<keyword evidence="8" id="KW-1185">Reference proteome</keyword>
<accession>A0ABX1IEQ8</accession>
<evidence type="ECO:0000256" key="3">
    <source>
        <dbReference type="ARBA" id="ARBA00022759"/>
    </source>
</evidence>
<protein>
    <submittedName>
        <fullName evidence="7">Uncharacterized protein</fullName>
    </submittedName>
</protein>
<evidence type="ECO:0000256" key="6">
    <source>
        <dbReference type="ARBA" id="ARBA00023118"/>
    </source>
</evidence>
<reference evidence="7 8" key="1">
    <citation type="submission" date="2020-04" db="EMBL/GenBank/DDBJ databases">
        <title>Draft Whole-Genome sequence of Marichromatium bheemlicum DSM 18632, type strain.</title>
        <authorList>
            <person name="Kyndt J.A."/>
            <person name="Meyer T.E."/>
        </authorList>
    </citation>
    <scope>NUCLEOTIDE SEQUENCE [LARGE SCALE GENOMIC DNA]</scope>
    <source>
        <strain evidence="7 8">DSM 18632</strain>
    </source>
</reference>
<dbReference type="Pfam" id="PF01867">
    <property type="entry name" value="Cas_Cas1"/>
    <property type="match status" value="1"/>
</dbReference>
<dbReference type="InterPro" id="IPR002729">
    <property type="entry name" value="CRISPR-assoc_Cas1"/>
</dbReference>
<evidence type="ECO:0000256" key="1">
    <source>
        <dbReference type="ARBA" id="ARBA00022722"/>
    </source>
</evidence>
<dbReference type="Proteomes" id="UP000740754">
    <property type="component" value="Unassembled WGS sequence"/>
</dbReference>
<sequence length="282" mass="32175">MQHDTANDHRRAVTTPAAQPLYIAPADETWVGLDGPALRVTRLSGAPQLFPLQRIGRIQSNQRVDWETAALLACAEHGIPVVFIDDEGAVQARLLGRPGLRDELSTRLLEFLLRPEALGMFEHWCGQHGARAARWAAFKLRMKGEKARRLSPREVRNRINDSAEAYAGARDALRTRQWLRTLAYGWMESHLRDLGLGRTTELSQVGQPQLASELTDILFWYLEPARLGWLKRRQLAAARKGEPRRSPTQREVVRLFERRATRAARHGREITSALHRWLIHET</sequence>
<keyword evidence="6" id="KW-0051">Antiviral defense</keyword>
<keyword evidence="5" id="KW-0460">Magnesium</keyword>
<keyword evidence="2" id="KW-0479">Metal-binding</keyword>
<dbReference type="EMBL" id="JAAXKX010000035">
    <property type="protein sequence ID" value="NKN34647.1"/>
    <property type="molecule type" value="Genomic_DNA"/>
</dbReference>
<keyword evidence="1" id="KW-0540">Nuclease</keyword>
<keyword evidence="4" id="KW-0378">Hydrolase</keyword>
<evidence type="ECO:0000313" key="8">
    <source>
        <dbReference type="Proteomes" id="UP000740754"/>
    </source>
</evidence>
<evidence type="ECO:0000256" key="2">
    <source>
        <dbReference type="ARBA" id="ARBA00022723"/>
    </source>
</evidence>
<evidence type="ECO:0000313" key="7">
    <source>
        <dbReference type="EMBL" id="NKN34647.1"/>
    </source>
</evidence>
<dbReference type="Gene3D" id="3.100.10.20">
    <property type="entry name" value="CRISPR-associated endonuclease Cas1, N-terminal domain"/>
    <property type="match status" value="1"/>
</dbReference>
<dbReference type="RefSeq" id="WP_168671018.1">
    <property type="nucleotide sequence ID" value="NZ_JAAXKX010000035.1"/>
</dbReference>
<gene>
    <name evidence="7" type="ORF">HF203_15610</name>
</gene>
<name>A0ABX1IEQ8_9GAMM</name>
<keyword evidence="3" id="KW-0255">Endonuclease</keyword>
<evidence type="ECO:0000256" key="5">
    <source>
        <dbReference type="ARBA" id="ARBA00022842"/>
    </source>
</evidence>
<comment type="caution">
    <text evidence="7">The sequence shown here is derived from an EMBL/GenBank/DDBJ whole genome shotgun (WGS) entry which is preliminary data.</text>
</comment>
<dbReference type="InterPro" id="IPR042211">
    <property type="entry name" value="CRISPR-assoc_Cas1_N"/>
</dbReference>